<dbReference type="EnsemblPlants" id="Solyc10g079780.1.1">
    <property type="protein sequence ID" value="Solyc10g079780.1.1"/>
    <property type="gene ID" value="Solyc10g079780.1"/>
</dbReference>
<evidence type="ECO:0000313" key="2">
    <source>
        <dbReference type="Proteomes" id="UP000004994"/>
    </source>
</evidence>
<reference evidence="1" key="1">
    <citation type="journal article" date="2012" name="Nature">
        <title>The tomato genome sequence provides insights into fleshy fruit evolution.</title>
        <authorList>
            <consortium name="Tomato Genome Consortium"/>
        </authorList>
    </citation>
    <scope>NUCLEOTIDE SEQUENCE [LARGE SCALE GENOMIC DNA]</scope>
    <source>
        <strain evidence="1">cv. Heinz 1706</strain>
    </source>
</reference>
<protein>
    <submittedName>
        <fullName evidence="1">Uncharacterized protein</fullName>
    </submittedName>
</protein>
<dbReference type="InParanoid" id="K4D2L9"/>
<organism evidence="1">
    <name type="scientific">Solanum lycopersicum</name>
    <name type="common">Tomato</name>
    <name type="synonym">Lycopersicon esculentum</name>
    <dbReference type="NCBI Taxonomy" id="4081"/>
    <lineage>
        <taxon>Eukaryota</taxon>
        <taxon>Viridiplantae</taxon>
        <taxon>Streptophyta</taxon>
        <taxon>Embryophyta</taxon>
        <taxon>Tracheophyta</taxon>
        <taxon>Spermatophyta</taxon>
        <taxon>Magnoliopsida</taxon>
        <taxon>eudicotyledons</taxon>
        <taxon>Gunneridae</taxon>
        <taxon>Pentapetalae</taxon>
        <taxon>asterids</taxon>
        <taxon>lamiids</taxon>
        <taxon>Solanales</taxon>
        <taxon>Solanaceae</taxon>
        <taxon>Solanoideae</taxon>
        <taxon>Solaneae</taxon>
        <taxon>Solanum</taxon>
        <taxon>Solanum subgen. Lycopersicon</taxon>
    </lineage>
</organism>
<dbReference type="PaxDb" id="4081-Solyc10g079780.1.1"/>
<dbReference type="Proteomes" id="UP000004994">
    <property type="component" value="Chromosome 10"/>
</dbReference>
<evidence type="ECO:0000313" key="1">
    <source>
        <dbReference type="EnsemblPlants" id="Solyc10g079780.1.1"/>
    </source>
</evidence>
<proteinExistence type="predicted"/>
<sequence length="107" mass="12064">MPISLVDCEGATTKSKVAQQNVKTSNTQIPNNLKALNLYQLNKISTTKVCTISEYQSNTETNDTLTKVIHKIQSNQIEPEINKAKLKFKNRPTRSKKIPHILGKSKR</sequence>
<keyword evidence="2" id="KW-1185">Reference proteome</keyword>
<reference evidence="1" key="2">
    <citation type="submission" date="2015-06" db="UniProtKB">
        <authorList>
            <consortium name="EnsemblPlants"/>
        </authorList>
    </citation>
    <scope>IDENTIFICATION</scope>
    <source>
        <strain evidence="1">cv. Heinz 1706</strain>
    </source>
</reference>
<accession>K4D2L9</accession>
<dbReference type="Gramene" id="Solyc10g079780.1.1">
    <property type="protein sequence ID" value="Solyc10g079780.1.1"/>
    <property type="gene ID" value="Solyc10g079780.1"/>
</dbReference>
<name>K4D2L9_SOLLC</name>
<dbReference type="AlphaFoldDB" id="K4D2L9"/>
<dbReference type="HOGENOM" id="CLU_2214594_0_0_1"/>